<proteinExistence type="predicted"/>
<organism evidence="1 2">
    <name type="scientific">Streptomyces kaniharaensis</name>
    <dbReference type="NCBI Taxonomy" id="212423"/>
    <lineage>
        <taxon>Bacteria</taxon>
        <taxon>Bacillati</taxon>
        <taxon>Actinomycetota</taxon>
        <taxon>Actinomycetes</taxon>
        <taxon>Kitasatosporales</taxon>
        <taxon>Streptomycetaceae</taxon>
        <taxon>Streptomyces</taxon>
    </lineage>
</organism>
<dbReference type="AlphaFoldDB" id="A0A6N7L0D5"/>
<dbReference type="EMBL" id="WBOF01000003">
    <property type="protein sequence ID" value="MQS16585.1"/>
    <property type="molecule type" value="Genomic_DNA"/>
</dbReference>
<comment type="caution">
    <text evidence="1">The sequence shown here is derived from an EMBL/GenBank/DDBJ whole genome shotgun (WGS) entry which is preliminary data.</text>
</comment>
<name>A0A6N7L0D5_9ACTN</name>
<sequence>MTSPLRVLHILGDRPFVEVGQPVLAVPDEGRGLLAVAGERGFAQTATVGVYGTGDLGCRAVLRTRFPVHALAFHPTAPLLAAGTGEYDGGYFFEGELLLLDWETGATTSLIEHDFGRQVLGLTWLDGQTLRMLMAPPDDGKDDLKAQVEGHVAVVRRPDWCAAAPRSLTAADLAGPRVSAPRPDGRDGARRALCVLSPDWEPRRHVVAVEELLDGAVLATLHREEDDPERPVSALADGLLIQHHTTAYIDRHERLRIRHGSRDYVNEAPRARRGPRQHWLSVRSPEGTGVQLLFPFSWEPGETHFPGPGVETDDGDLVHAGTVYSGHGLQPGGSFVVRRAATDGAPRWVFRTDYVATDLDTDPDTAYVAYRNGELLALDLRDGTLRWSHRLTVAGVPAVPTALTATEPGRLLVGTADGRVLDCMTA</sequence>
<evidence type="ECO:0000313" key="1">
    <source>
        <dbReference type="EMBL" id="MQS16585.1"/>
    </source>
</evidence>
<dbReference type="OrthoDB" id="3635325at2"/>
<dbReference type="Gene3D" id="2.130.10.10">
    <property type="entry name" value="YVTN repeat-like/Quinoprotein amine dehydrogenase"/>
    <property type="match status" value="1"/>
</dbReference>
<dbReference type="RefSeq" id="WP_153467820.1">
    <property type="nucleotide sequence ID" value="NZ_WBOF01000003.1"/>
</dbReference>
<keyword evidence="2" id="KW-1185">Reference proteome</keyword>
<evidence type="ECO:0000313" key="2">
    <source>
        <dbReference type="Proteomes" id="UP000450000"/>
    </source>
</evidence>
<dbReference type="Proteomes" id="UP000450000">
    <property type="component" value="Unassembled WGS sequence"/>
</dbReference>
<accession>A0A6N7L0D5</accession>
<dbReference type="SUPFAM" id="SSF69322">
    <property type="entry name" value="Tricorn protease domain 2"/>
    <property type="match status" value="1"/>
</dbReference>
<gene>
    <name evidence="1" type="ORF">F7Q99_31460</name>
</gene>
<reference evidence="1 2" key="1">
    <citation type="submission" date="2019-09" db="EMBL/GenBank/DDBJ databases">
        <title>Genome Sequences of Streptomyces kaniharaensis ATCC 21070.</title>
        <authorList>
            <person name="Zhu W."/>
            <person name="De Crecy-Lagard V."/>
            <person name="Richards N.G."/>
        </authorList>
    </citation>
    <scope>NUCLEOTIDE SEQUENCE [LARGE SCALE GENOMIC DNA]</scope>
    <source>
        <strain evidence="1 2">SF-557</strain>
    </source>
</reference>
<dbReference type="InterPro" id="IPR015943">
    <property type="entry name" value="WD40/YVTN_repeat-like_dom_sf"/>
</dbReference>
<protein>
    <submittedName>
        <fullName evidence="1">PQQ-binding-like beta-propeller repeat protein</fullName>
    </submittedName>
</protein>